<sequence>MYDEITSAFFILKEG</sequence>
<name>A0A2P2QIH1_RHIMU</name>
<protein>
    <submittedName>
        <fullName evidence="1">Uncharacterized protein</fullName>
    </submittedName>
</protein>
<accession>A0A2P2QIH1</accession>
<organism evidence="1">
    <name type="scientific">Rhizophora mucronata</name>
    <name type="common">Asiatic mangrove</name>
    <dbReference type="NCBI Taxonomy" id="61149"/>
    <lineage>
        <taxon>Eukaryota</taxon>
        <taxon>Viridiplantae</taxon>
        <taxon>Streptophyta</taxon>
        <taxon>Embryophyta</taxon>
        <taxon>Tracheophyta</taxon>
        <taxon>Spermatophyta</taxon>
        <taxon>Magnoliopsida</taxon>
        <taxon>eudicotyledons</taxon>
        <taxon>Gunneridae</taxon>
        <taxon>Pentapetalae</taxon>
        <taxon>rosids</taxon>
        <taxon>fabids</taxon>
        <taxon>Malpighiales</taxon>
        <taxon>Rhizophoraceae</taxon>
        <taxon>Rhizophora</taxon>
    </lineage>
</organism>
<proteinExistence type="predicted"/>
<dbReference type="EMBL" id="GGEC01086272">
    <property type="protein sequence ID" value="MBX66756.1"/>
    <property type="molecule type" value="Transcribed_RNA"/>
</dbReference>
<reference evidence="1" key="1">
    <citation type="submission" date="2018-02" db="EMBL/GenBank/DDBJ databases">
        <title>Rhizophora mucronata_Transcriptome.</title>
        <authorList>
            <person name="Meera S.P."/>
            <person name="Sreeshan A."/>
            <person name="Augustine A."/>
        </authorList>
    </citation>
    <scope>NUCLEOTIDE SEQUENCE</scope>
    <source>
        <tissue evidence="1">Leaf</tissue>
    </source>
</reference>
<evidence type="ECO:0000313" key="1">
    <source>
        <dbReference type="EMBL" id="MBX66756.1"/>
    </source>
</evidence>